<evidence type="ECO:0000313" key="1">
    <source>
        <dbReference type="EMBL" id="HIZ86344.1"/>
    </source>
</evidence>
<feature type="non-terminal residue" evidence="1">
    <location>
        <position position="1"/>
    </location>
</feature>
<reference evidence="1" key="2">
    <citation type="submission" date="2021-04" db="EMBL/GenBank/DDBJ databases">
        <authorList>
            <person name="Gilroy R."/>
        </authorList>
    </citation>
    <scope>NUCLEOTIDE SEQUENCE</scope>
    <source>
        <strain evidence="1">Gambia16-554</strain>
    </source>
</reference>
<proteinExistence type="predicted"/>
<sequence>LTIAFGDEEGNALTVTFKCSLDANSNVAAGTYSVSKTYLDAGDIRPGEQYAPSSAGFTYLTTAEGVVTAITGGSMIVSEGEIAFNFTTNVNSISATYKGSISVAAVTSIGSTMTEDITGLTFDDDATVILTDESPYRLVIYDRTHKMTFVLYGEGTGIPTGEFTAGSTSEAKAGTFVKAKASWADYWTVENYSDYGYPAKYNYVFRMTDFEVDNKNLTADTGTGLVYFPEGMQKSNSAATTNQIACPAWDGTINITEAEGVYTVKFDLKDDVNHAFSGEFTFTE</sequence>
<dbReference type="EMBL" id="DXAW01000128">
    <property type="protein sequence ID" value="HIZ86344.1"/>
    <property type="molecule type" value="Genomic_DNA"/>
</dbReference>
<protein>
    <submittedName>
        <fullName evidence="1">Uncharacterized protein</fullName>
    </submittedName>
</protein>
<comment type="caution">
    <text evidence="1">The sequence shown here is derived from an EMBL/GenBank/DDBJ whole genome shotgun (WGS) entry which is preliminary data.</text>
</comment>
<evidence type="ECO:0000313" key="2">
    <source>
        <dbReference type="Proteomes" id="UP000824115"/>
    </source>
</evidence>
<gene>
    <name evidence="1" type="ORF">IAC04_07630</name>
</gene>
<dbReference type="Proteomes" id="UP000824115">
    <property type="component" value="Unassembled WGS sequence"/>
</dbReference>
<organism evidence="1 2">
    <name type="scientific">Candidatus Coprenecus stercoravium</name>
    <dbReference type="NCBI Taxonomy" id="2840735"/>
    <lineage>
        <taxon>Bacteria</taxon>
        <taxon>Pseudomonadati</taxon>
        <taxon>Bacteroidota</taxon>
        <taxon>Bacteroidia</taxon>
        <taxon>Bacteroidales</taxon>
        <taxon>Rikenellaceae</taxon>
        <taxon>Rikenellaceae incertae sedis</taxon>
        <taxon>Candidatus Coprenecus</taxon>
    </lineage>
</organism>
<dbReference type="AlphaFoldDB" id="A0A9D2K9W5"/>
<name>A0A9D2K9W5_9BACT</name>
<accession>A0A9D2K9W5</accession>
<reference evidence="1" key="1">
    <citation type="journal article" date="2021" name="PeerJ">
        <title>Extensive microbial diversity within the chicken gut microbiome revealed by metagenomics and culture.</title>
        <authorList>
            <person name="Gilroy R."/>
            <person name="Ravi A."/>
            <person name="Getino M."/>
            <person name="Pursley I."/>
            <person name="Horton D.L."/>
            <person name="Alikhan N.F."/>
            <person name="Baker D."/>
            <person name="Gharbi K."/>
            <person name="Hall N."/>
            <person name="Watson M."/>
            <person name="Adriaenssens E.M."/>
            <person name="Foster-Nyarko E."/>
            <person name="Jarju S."/>
            <person name="Secka A."/>
            <person name="Antonio M."/>
            <person name="Oren A."/>
            <person name="Chaudhuri R.R."/>
            <person name="La Ragione R."/>
            <person name="Hildebrand F."/>
            <person name="Pallen M.J."/>
        </authorList>
    </citation>
    <scope>NUCLEOTIDE SEQUENCE</scope>
    <source>
        <strain evidence="1">Gambia16-554</strain>
    </source>
</reference>